<accession>A0AB39S219</accession>
<sequence>MLLVAAVLLGLVLNALQTPLYRLLEGYALWPASAYERGCRVQRSRRQRTADRLADPAFTSSIRRALLREKLSRYPVSDKQITPTRLGNAIRRFEEYGYDRYRLDTQVLWNELTSAAPEPATKQVVTARTSVDFFVALLYGHVAVAVTAFASLSASHAHRPVLVITGVSLVVLTPAWYHAAVAATDEWAAAVRALVNLGRKPLADGLGLALPKSLEDERGMWRLVTRMSTKPYAPAADTAFEPYRIGPPQATGEPPQPDS</sequence>
<name>A0AB39S219_9ACTN</name>
<reference evidence="2" key="1">
    <citation type="submission" date="2024-07" db="EMBL/GenBank/DDBJ databases">
        <authorList>
            <person name="Yu S.T."/>
        </authorList>
    </citation>
    <scope>NUCLEOTIDE SEQUENCE</scope>
    <source>
        <strain evidence="2">R35</strain>
    </source>
</reference>
<gene>
    <name evidence="2" type="ORF">AB5J50_00580</name>
</gene>
<protein>
    <recommendedName>
        <fullName evidence="3">TIGR04222 domain-containing membrane protein</fullName>
    </recommendedName>
</protein>
<evidence type="ECO:0008006" key="3">
    <source>
        <dbReference type="Google" id="ProtNLM"/>
    </source>
</evidence>
<organism evidence="2">
    <name type="scientific">Streptomyces sp. R35</name>
    <dbReference type="NCBI Taxonomy" id="3238630"/>
    <lineage>
        <taxon>Bacteria</taxon>
        <taxon>Bacillati</taxon>
        <taxon>Actinomycetota</taxon>
        <taxon>Actinomycetes</taxon>
        <taxon>Kitasatosporales</taxon>
        <taxon>Streptomycetaceae</taxon>
        <taxon>Streptomyces</taxon>
    </lineage>
</organism>
<evidence type="ECO:0000313" key="2">
    <source>
        <dbReference type="EMBL" id="XDQ59419.1"/>
    </source>
</evidence>
<dbReference type="AlphaFoldDB" id="A0AB39S219"/>
<dbReference type="RefSeq" id="WP_369253850.1">
    <property type="nucleotide sequence ID" value="NZ_CP163440.1"/>
</dbReference>
<dbReference type="EMBL" id="CP163440">
    <property type="protein sequence ID" value="XDQ59419.1"/>
    <property type="molecule type" value="Genomic_DNA"/>
</dbReference>
<proteinExistence type="predicted"/>
<feature type="region of interest" description="Disordered" evidence="1">
    <location>
        <begin position="240"/>
        <end position="259"/>
    </location>
</feature>
<evidence type="ECO:0000256" key="1">
    <source>
        <dbReference type="SAM" id="MobiDB-lite"/>
    </source>
</evidence>